<evidence type="ECO:0000256" key="4">
    <source>
        <dbReference type="ARBA" id="ARBA00022679"/>
    </source>
</evidence>
<dbReference type="GO" id="GO:0006298">
    <property type="term" value="P:mismatch repair"/>
    <property type="evidence" value="ECO:0007669"/>
    <property type="project" value="TreeGrafter"/>
</dbReference>
<dbReference type="InterPro" id="IPR012327">
    <property type="entry name" value="MeTrfase_D12"/>
</dbReference>
<protein>
    <recommendedName>
        <fullName evidence="2">site-specific DNA-methyltransferase (adenine-specific)</fullName>
        <ecNumber evidence="2">2.1.1.72</ecNumber>
    </recommendedName>
</protein>
<dbReference type="GeneID" id="79950738"/>
<evidence type="ECO:0000256" key="1">
    <source>
        <dbReference type="ARBA" id="ARBA00006594"/>
    </source>
</evidence>
<keyword evidence="4" id="KW-0808">Transferase</keyword>
<dbReference type="InterPro" id="IPR023095">
    <property type="entry name" value="Ade_MeTrfase_dom_2"/>
</dbReference>
<dbReference type="REBASE" id="708526">
    <property type="entry name" value="M.Man21220ORF10030P"/>
</dbReference>
<proteinExistence type="inferred from homology"/>
<dbReference type="PANTHER" id="PTHR30481:SF3">
    <property type="entry name" value="DNA ADENINE METHYLASE"/>
    <property type="match status" value="1"/>
</dbReference>
<keyword evidence="8" id="KW-1185">Reference proteome</keyword>
<comment type="similarity">
    <text evidence="1">Belongs to the N(4)/N(6)-methyltransferase family.</text>
</comment>
<keyword evidence="5" id="KW-0949">S-adenosyl-L-methionine</keyword>
<dbReference type="EC" id="2.1.1.72" evidence="2"/>
<dbReference type="PANTHER" id="PTHR30481">
    <property type="entry name" value="DNA ADENINE METHYLASE"/>
    <property type="match status" value="1"/>
</dbReference>
<dbReference type="GO" id="GO:0009007">
    <property type="term" value="F:site-specific DNA-methyltransferase (adenine-specific) activity"/>
    <property type="evidence" value="ECO:0007669"/>
    <property type="project" value="UniProtKB-EC"/>
</dbReference>
<evidence type="ECO:0000313" key="8">
    <source>
        <dbReference type="Proteomes" id="UP001218895"/>
    </source>
</evidence>
<dbReference type="GO" id="GO:0043565">
    <property type="term" value="F:sequence-specific DNA binding"/>
    <property type="evidence" value="ECO:0007669"/>
    <property type="project" value="TreeGrafter"/>
</dbReference>
<name>A0AAF0FV28_9EURY</name>
<dbReference type="GO" id="GO:0032259">
    <property type="term" value="P:methylation"/>
    <property type="evidence" value="ECO:0007669"/>
    <property type="project" value="UniProtKB-KW"/>
</dbReference>
<dbReference type="PIRSF" id="PIRSF000398">
    <property type="entry name" value="M_m6A_EcoRV"/>
    <property type="match status" value="1"/>
</dbReference>
<dbReference type="Proteomes" id="UP001218895">
    <property type="component" value="Chromosome"/>
</dbReference>
<gene>
    <name evidence="7" type="ORF">L1994_10030</name>
</gene>
<dbReference type="Gene3D" id="3.40.50.150">
    <property type="entry name" value="Vaccinia Virus protein VP39"/>
    <property type="match status" value="1"/>
</dbReference>
<evidence type="ECO:0000313" key="7">
    <source>
        <dbReference type="EMBL" id="WFN36470.1"/>
    </source>
</evidence>
<dbReference type="InterPro" id="IPR012263">
    <property type="entry name" value="M_m6A_EcoRV"/>
</dbReference>
<dbReference type="InterPro" id="IPR029063">
    <property type="entry name" value="SAM-dependent_MTases_sf"/>
</dbReference>
<dbReference type="NCBIfam" id="TIGR00571">
    <property type="entry name" value="dam"/>
    <property type="match status" value="1"/>
</dbReference>
<dbReference type="Gene3D" id="1.10.1020.10">
    <property type="entry name" value="Adenine-specific Methyltransferase, Domain 2"/>
    <property type="match status" value="1"/>
</dbReference>
<dbReference type="KEGG" id="manq:L1994_10030"/>
<dbReference type="RefSeq" id="WP_278099307.1">
    <property type="nucleotide sequence ID" value="NZ_CP091092.1"/>
</dbReference>
<dbReference type="EMBL" id="CP091092">
    <property type="protein sequence ID" value="WFN36470.1"/>
    <property type="molecule type" value="Genomic_DNA"/>
</dbReference>
<evidence type="ECO:0000256" key="6">
    <source>
        <dbReference type="ARBA" id="ARBA00047942"/>
    </source>
</evidence>
<evidence type="ECO:0000256" key="5">
    <source>
        <dbReference type="ARBA" id="ARBA00022691"/>
    </source>
</evidence>
<dbReference type="Pfam" id="PF02086">
    <property type="entry name" value="MethyltransfD12"/>
    <property type="match status" value="1"/>
</dbReference>
<dbReference type="AlphaFoldDB" id="A0AAF0FV28"/>
<evidence type="ECO:0000256" key="3">
    <source>
        <dbReference type="ARBA" id="ARBA00022603"/>
    </source>
</evidence>
<accession>A0AAF0FV28</accession>
<dbReference type="GO" id="GO:0009307">
    <property type="term" value="P:DNA restriction-modification system"/>
    <property type="evidence" value="ECO:0007669"/>
    <property type="project" value="InterPro"/>
</dbReference>
<sequence>MAFSKKNSPVNPFLKWAGGKSQILGELESRFPKELAGSRSIDDYFGSAGRRISKYVEPFIGGGALYFLVNSKYRPDECYISDVNEELVLCYRVVKESPDSLADILREYEGEYLKLDEEKRQEFYYNIRSSYNQKKEGFSYSSVNSSAVERAASLIFLNRTCFNGLYRVNGSGGFNVPFGRYKNPHIAIEDSIYSASEILENTEIQCRDFEEAGRLADDETFFYFDPPYRPINKTSQFNNYAKDGFSDDDQRRLAEFFRFCDSKSAKVMLSNSDPKNTNPDDDFFDSLYEDFNIKRVPAKRRINSKGSGRGEINEIVVTNY</sequence>
<dbReference type="GO" id="GO:1904047">
    <property type="term" value="F:S-adenosyl-L-methionine binding"/>
    <property type="evidence" value="ECO:0007669"/>
    <property type="project" value="TreeGrafter"/>
</dbReference>
<reference evidence="7" key="1">
    <citation type="submission" date="2022-01" db="EMBL/GenBank/DDBJ databases">
        <title>Complete genome of Methanomicrobium antiquum DSM 21220.</title>
        <authorList>
            <person name="Chen S.-C."/>
            <person name="You Y.-T."/>
            <person name="Zhou Y.-Z."/>
            <person name="Lai M.-C."/>
        </authorList>
    </citation>
    <scope>NUCLEOTIDE SEQUENCE</scope>
    <source>
        <strain evidence="7">DSM 21220</strain>
    </source>
</reference>
<dbReference type="SUPFAM" id="SSF53335">
    <property type="entry name" value="S-adenosyl-L-methionine-dependent methyltransferases"/>
    <property type="match status" value="1"/>
</dbReference>
<keyword evidence="3 7" id="KW-0489">Methyltransferase</keyword>
<evidence type="ECO:0000256" key="2">
    <source>
        <dbReference type="ARBA" id="ARBA00011900"/>
    </source>
</evidence>
<comment type="catalytic activity">
    <reaction evidence="6">
        <text>a 2'-deoxyadenosine in DNA + S-adenosyl-L-methionine = an N(6)-methyl-2'-deoxyadenosine in DNA + S-adenosyl-L-homocysteine + H(+)</text>
        <dbReference type="Rhea" id="RHEA:15197"/>
        <dbReference type="Rhea" id="RHEA-COMP:12418"/>
        <dbReference type="Rhea" id="RHEA-COMP:12419"/>
        <dbReference type="ChEBI" id="CHEBI:15378"/>
        <dbReference type="ChEBI" id="CHEBI:57856"/>
        <dbReference type="ChEBI" id="CHEBI:59789"/>
        <dbReference type="ChEBI" id="CHEBI:90615"/>
        <dbReference type="ChEBI" id="CHEBI:90616"/>
        <dbReference type="EC" id="2.1.1.72"/>
    </reaction>
</comment>
<dbReference type="PRINTS" id="PR00505">
    <property type="entry name" value="D12N6MTFRASE"/>
</dbReference>
<organism evidence="7 8">
    <name type="scientific">Methanomicrobium antiquum</name>
    <dbReference type="NCBI Taxonomy" id="487686"/>
    <lineage>
        <taxon>Archaea</taxon>
        <taxon>Methanobacteriati</taxon>
        <taxon>Methanobacteriota</taxon>
        <taxon>Stenosarchaea group</taxon>
        <taxon>Methanomicrobia</taxon>
        <taxon>Methanomicrobiales</taxon>
        <taxon>Methanomicrobiaceae</taxon>
        <taxon>Methanomicrobium</taxon>
    </lineage>
</organism>